<evidence type="ECO:0008006" key="4">
    <source>
        <dbReference type="Google" id="ProtNLM"/>
    </source>
</evidence>
<keyword evidence="3" id="KW-1185">Reference proteome</keyword>
<accession>A0A1B1AFS7</accession>
<dbReference type="CDD" id="cd14789">
    <property type="entry name" value="Tiki"/>
    <property type="match status" value="1"/>
</dbReference>
<feature type="chain" id="PRO_5008518730" description="TraB/GumN family protein" evidence="1">
    <location>
        <begin position="20"/>
        <end position="300"/>
    </location>
</feature>
<sequence length="300" mass="32869">MMKAVFGVFAAFFALAASACAQAPAAQQSGEIAPLLYAVRDADSTMYLYGTVHVRPRGADWANDRVRAAIDESSEIWTELMMNPETDQRTQVLALQLGAAEPGRPLSSWLTPEENASLNAVTTRLGMPVGALEPYKPWLAGLTLTLAPLIQAGYDPASGVDRSIDAYGDNAGKTMRALETPDQQLTFFANLSPEIQREMLREAVHESASVTTMIGEMSAAWEQGNERTLERAVIDDTRTDYPELYQMLFVDRNNAWMTELTREMQGSGVDFVAVGAGHIIGSDGLVAQFRARGYRVDRIR</sequence>
<dbReference type="Proteomes" id="UP000092498">
    <property type="component" value="Chromosome"/>
</dbReference>
<feature type="signal peptide" evidence="1">
    <location>
        <begin position="1"/>
        <end position="19"/>
    </location>
</feature>
<name>A0A1B1AFS7_9PROT</name>
<dbReference type="RefSeq" id="WP_066768698.1">
    <property type="nucleotide sequence ID" value="NZ_CP013244.1"/>
</dbReference>
<gene>
    <name evidence="2" type="ORF">ATE48_05560</name>
</gene>
<dbReference type="PANTHER" id="PTHR40590:SF1">
    <property type="entry name" value="CYTOPLASMIC PROTEIN"/>
    <property type="match status" value="1"/>
</dbReference>
<dbReference type="InterPro" id="IPR002816">
    <property type="entry name" value="TraB/PrgY/GumN_fam"/>
</dbReference>
<reference evidence="2 3" key="1">
    <citation type="submission" date="2015-11" db="EMBL/GenBank/DDBJ databases">
        <title>Whole-Genome Sequence of Candidatus Oderbacter manganicum from the National Park Lower Oder Valley, Germany.</title>
        <authorList>
            <person name="Braun B."/>
            <person name="Liere K."/>
            <person name="Szewzyk U."/>
        </authorList>
    </citation>
    <scope>NUCLEOTIDE SEQUENCE [LARGE SCALE GENOMIC DNA]</scope>
    <source>
        <strain evidence="2 3">OTSz_A_272</strain>
    </source>
</reference>
<protein>
    <recommendedName>
        <fullName evidence="4">TraB/GumN family protein</fullName>
    </recommendedName>
</protein>
<dbReference type="InParanoid" id="A0A1B1AFS7"/>
<dbReference type="AlphaFoldDB" id="A0A1B1AFS7"/>
<dbReference type="PANTHER" id="PTHR40590">
    <property type="entry name" value="CYTOPLASMIC PROTEIN-RELATED"/>
    <property type="match status" value="1"/>
</dbReference>
<dbReference type="PROSITE" id="PS51257">
    <property type="entry name" value="PROKAR_LIPOPROTEIN"/>
    <property type="match status" value="1"/>
</dbReference>
<dbReference type="FunCoup" id="A0A1B1AFS7">
    <property type="interactions" value="7"/>
</dbReference>
<organism evidence="2 3">
    <name type="scientific">Candidatus Viadribacter manganicus</name>
    <dbReference type="NCBI Taxonomy" id="1759059"/>
    <lineage>
        <taxon>Bacteria</taxon>
        <taxon>Pseudomonadati</taxon>
        <taxon>Pseudomonadota</taxon>
        <taxon>Alphaproteobacteria</taxon>
        <taxon>Hyphomonadales</taxon>
        <taxon>Hyphomonadaceae</taxon>
        <taxon>Candidatus Viadribacter</taxon>
    </lineage>
</organism>
<evidence type="ECO:0000256" key="1">
    <source>
        <dbReference type="SAM" id="SignalP"/>
    </source>
</evidence>
<keyword evidence="1" id="KW-0732">Signal</keyword>
<dbReference type="KEGG" id="cbot:ATE48_05560"/>
<dbReference type="STRING" id="1759059.ATE48_05560"/>
<dbReference type="InterPro" id="IPR047111">
    <property type="entry name" value="YbaP-like"/>
</dbReference>
<dbReference type="Pfam" id="PF01963">
    <property type="entry name" value="TraB_PrgY_gumN"/>
    <property type="match status" value="1"/>
</dbReference>
<proteinExistence type="predicted"/>
<evidence type="ECO:0000313" key="3">
    <source>
        <dbReference type="Proteomes" id="UP000092498"/>
    </source>
</evidence>
<evidence type="ECO:0000313" key="2">
    <source>
        <dbReference type="EMBL" id="ANP45419.1"/>
    </source>
</evidence>
<dbReference type="OrthoDB" id="9806326at2"/>
<dbReference type="EMBL" id="CP013244">
    <property type="protein sequence ID" value="ANP45419.1"/>
    <property type="molecule type" value="Genomic_DNA"/>
</dbReference>